<comment type="similarity">
    <text evidence="1 5">Belongs to the class-II pyridoxal-phosphate-dependent aminotransferase family.</text>
</comment>
<dbReference type="NCBIfam" id="NF005394">
    <property type="entry name" value="PRK06939.1"/>
    <property type="match status" value="1"/>
</dbReference>
<comment type="caution">
    <text evidence="7">The sequence shown here is derived from an EMBL/GenBank/DDBJ whole genome shotgun (WGS) entry which is preliminary data.</text>
</comment>
<feature type="binding site" description="in other chain" evidence="5">
    <location>
        <begin position="241"/>
        <end position="244"/>
    </location>
    <ligand>
        <name>pyridoxal 5'-phosphate</name>
        <dbReference type="ChEBI" id="CHEBI:597326"/>
        <note>ligand shared between dimeric partners</note>
    </ligand>
</feature>
<evidence type="ECO:0000256" key="2">
    <source>
        <dbReference type="ARBA" id="ARBA00022679"/>
    </source>
</evidence>
<keyword evidence="3 5" id="KW-0663">Pyridoxal phosphate</keyword>
<comment type="pathway">
    <text evidence="5">Amino-acid degradation; L-threonine degradation via oxydo-reductase pathway; glycine from L-threonine: step 2/2.</text>
</comment>
<dbReference type="InterPro" id="IPR004839">
    <property type="entry name" value="Aminotransferase_I/II_large"/>
</dbReference>
<keyword evidence="2 5" id="KW-0808">Transferase</keyword>
<dbReference type="PANTHER" id="PTHR13693">
    <property type="entry name" value="CLASS II AMINOTRANSFERASE/8-AMINO-7-OXONONANOATE SYNTHASE"/>
    <property type="match status" value="1"/>
</dbReference>
<evidence type="ECO:0000256" key="5">
    <source>
        <dbReference type="HAMAP-Rule" id="MF_00985"/>
    </source>
</evidence>
<dbReference type="GO" id="GO:0008890">
    <property type="term" value="F:glycine C-acetyltransferase activity"/>
    <property type="evidence" value="ECO:0007669"/>
    <property type="project" value="UniProtKB-EC"/>
</dbReference>
<dbReference type="SUPFAM" id="SSF53383">
    <property type="entry name" value="PLP-dependent transferases"/>
    <property type="match status" value="1"/>
</dbReference>
<dbReference type="CDD" id="cd06454">
    <property type="entry name" value="KBL_like"/>
    <property type="match status" value="1"/>
</dbReference>
<reference evidence="7 8" key="1">
    <citation type="submission" date="2024-03" db="EMBL/GenBank/DDBJ databases">
        <title>Analysis of soft rot Pectobacteriaceae population diversity in US potato growing regions between 2016 and 2022.</title>
        <authorList>
            <person name="Ma X."/>
            <person name="Zhang X."/>
            <person name="Stodghill P."/>
            <person name="Rioux R."/>
            <person name="Babler B."/>
            <person name="Shrestha S."/>
            <person name="Babler B."/>
            <person name="Rivedal H."/>
            <person name="Frost K."/>
            <person name="Hao J."/>
            <person name="Secor G."/>
            <person name="Swingle B."/>
        </authorList>
    </citation>
    <scope>NUCLEOTIDE SEQUENCE [LARGE SCALE GENOMIC DNA]</scope>
    <source>
        <strain evidence="7 8">SR64</strain>
    </source>
</reference>
<organism evidence="7 8">
    <name type="scientific">Dickeya chrysanthemi</name>
    <name type="common">Pectobacterium chrysanthemi</name>
    <name type="synonym">Erwinia chrysanthemi</name>
    <dbReference type="NCBI Taxonomy" id="556"/>
    <lineage>
        <taxon>Bacteria</taxon>
        <taxon>Pseudomonadati</taxon>
        <taxon>Pseudomonadota</taxon>
        <taxon>Gammaproteobacteria</taxon>
        <taxon>Enterobacterales</taxon>
        <taxon>Pectobacteriaceae</taxon>
        <taxon>Dickeya</taxon>
    </lineage>
</organism>
<feature type="domain" description="Aminotransferase class I/classII large" evidence="6">
    <location>
        <begin position="44"/>
        <end position="387"/>
    </location>
</feature>
<proteinExistence type="inferred from homology"/>
<keyword evidence="4 5" id="KW-0012">Acyltransferase</keyword>
<evidence type="ECO:0000256" key="4">
    <source>
        <dbReference type="ARBA" id="ARBA00023315"/>
    </source>
</evidence>
<feature type="binding site" description="in other chain" evidence="5">
    <location>
        <begin position="111"/>
        <end position="112"/>
    </location>
    <ligand>
        <name>pyridoxal 5'-phosphate</name>
        <dbReference type="ChEBI" id="CHEBI:597326"/>
        <note>ligand shared between dimeric partners</note>
    </ligand>
</feature>
<dbReference type="NCBIfam" id="TIGR01822">
    <property type="entry name" value="2am3keto_CoA"/>
    <property type="match status" value="1"/>
</dbReference>
<name>A0ABU8JNS5_DICCH</name>
<gene>
    <name evidence="5" type="primary">kbl</name>
    <name evidence="7" type="ORF">WCU84_11885</name>
</gene>
<dbReference type="RefSeq" id="WP_336681402.1">
    <property type="nucleotide sequence ID" value="NZ_JBBBOO010000007.1"/>
</dbReference>
<feature type="binding site" evidence="5">
    <location>
        <position position="368"/>
    </location>
    <ligand>
        <name>substrate</name>
    </ligand>
</feature>
<dbReference type="EMBL" id="JBBBOO010000007">
    <property type="protein sequence ID" value="MEI7064359.1"/>
    <property type="molecule type" value="Genomic_DNA"/>
</dbReference>
<evidence type="ECO:0000256" key="1">
    <source>
        <dbReference type="ARBA" id="ARBA00008392"/>
    </source>
</evidence>
<dbReference type="Proteomes" id="UP001359469">
    <property type="component" value="Unassembled WGS sequence"/>
</dbReference>
<dbReference type="InterPro" id="IPR001917">
    <property type="entry name" value="Aminotrans_II_pyridoxalP_BS"/>
</dbReference>
<evidence type="ECO:0000259" key="6">
    <source>
        <dbReference type="Pfam" id="PF00155"/>
    </source>
</evidence>
<feature type="modified residue" description="N6-(pyridoxal phosphate)lysine" evidence="5">
    <location>
        <position position="244"/>
    </location>
</feature>
<feature type="binding site" description="in other chain" evidence="5">
    <location>
        <position position="185"/>
    </location>
    <ligand>
        <name>pyridoxal 5'-phosphate</name>
        <dbReference type="ChEBI" id="CHEBI:597326"/>
        <note>ligand shared between dimeric partners</note>
    </ligand>
</feature>
<comment type="subunit">
    <text evidence="5">Homodimer.</text>
</comment>
<dbReference type="Gene3D" id="3.40.640.10">
    <property type="entry name" value="Type I PLP-dependent aspartate aminotransferase-like (Major domain)"/>
    <property type="match status" value="1"/>
</dbReference>
<dbReference type="HAMAP" id="MF_00985">
    <property type="entry name" value="2am3keto_CoA_ligase"/>
    <property type="match status" value="1"/>
</dbReference>
<feature type="binding site" evidence="5">
    <location>
        <position position="136"/>
    </location>
    <ligand>
        <name>substrate</name>
    </ligand>
</feature>
<keyword evidence="8" id="KW-1185">Reference proteome</keyword>
<dbReference type="Gene3D" id="3.90.1150.10">
    <property type="entry name" value="Aspartate Aminotransferase, domain 1"/>
    <property type="match status" value="1"/>
</dbReference>
<comment type="cofactor">
    <cofactor evidence="5">
        <name>pyridoxal 5'-phosphate</name>
        <dbReference type="ChEBI" id="CHEBI:597326"/>
    </cofactor>
    <text evidence="5">Binds 1 pyridoxal phosphate per subunit.</text>
</comment>
<dbReference type="PANTHER" id="PTHR13693:SF102">
    <property type="entry name" value="2-AMINO-3-KETOBUTYRATE COENZYME A LIGASE, MITOCHONDRIAL"/>
    <property type="match status" value="1"/>
</dbReference>
<accession>A0ABU8JNS5</accession>
<dbReference type="EC" id="2.3.1.29" evidence="5"/>
<comment type="catalytic activity">
    <reaction evidence="5">
        <text>glycine + acetyl-CoA = (2S)-2-amino-3-oxobutanoate + CoA</text>
        <dbReference type="Rhea" id="RHEA:20736"/>
        <dbReference type="ChEBI" id="CHEBI:57287"/>
        <dbReference type="ChEBI" id="CHEBI:57288"/>
        <dbReference type="ChEBI" id="CHEBI:57305"/>
        <dbReference type="ChEBI" id="CHEBI:78948"/>
        <dbReference type="EC" id="2.3.1.29"/>
    </reaction>
</comment>
<dbReference type="InterPro" id="IPR011282">
    <property type="entry name" value="2am3keto_CoA_ligase"/>
</dbReference>
<evidence type="ECO:0000313" key="8">
    <source>
        <dbReference type="Proteomes" id="UP001359469"/>
    </source>
</evidence>
<dbReference type="Pfam" id="PF00155">
    <property type="entry name" value="Aminotran_1_2"/>
    <property type="match status" value="1"/>
</dbReference>
<dbReference type="PROSITE" id="PS00599">
    <property type="entry name" value="AA_TRANSFER_CLASS_2"/>
    <property type="match status" value="1"/>
</dbReference>
<sequence>MPEVFYQQLTAQLASLHDDGLFKNERPITTAQQAQIRVEGDGELLNFCANNYLGLANHPALIEAAKAGLDSHGFGMASVRFICGTQDIHQTLERQLATFLGTEDAILYSSCFDANGGLFETLMGEEDAIISDALNHASIIDGIRLSKARRYRYGNNDMRQLEARLKQARAEGARNLMIATDGVFSMDGVIADLQGICDLAERYDALVMVDDSHAVGVVGENGRGTHEYCQVMGRVDIITGTLGKALGGASGGYIAARRDIVAWLRQRSRPYLFSNSLAPSIVSASLKVLELLSDGQDLRRRLWRNAVLFRRRMTEAGFTLAGADHAIIPVMLGDARLAQTFAAELRQEGIYVTGFFYPVVPHGQARIRTQMSAAHTTAQIEQAVAAFVRVGRRLNVVK</sequence>
<comment type="function">
    <text evidence="5">Catalyzes the cleavage of 2-amino-3-ketobutyrate to glycine and acetyl-CoA.</text>
</comment>
<dbReference type="InterPro" id="IPR015424">
    <property type="entry name" value="PyrdxlP-dep_Trfase"/>
</dbReference>
<dbReference type="InterPro" id="IPR015422">
    <property type="entry name" value="PyrdxlP-dep_Trfase_small"/>
</dbReference>
<evidence type="ECO:0000256" key="3">
    <source>
        <dbReference type="ARBA" id="ARBA00022898"/>
    </source>
</evidence>
<dbReference type="InterPro" id="IPR015421">
    <property type="entry name" value="PyrdxlP-dep_Trfase_major"/>
</dbReference>
<protein>
    <recommendedName>
        <fullName evidence="5">2-amino-3-ketobutyrate coenzyme A ligase</fullName>
        <shortName evidence="5">AKB ligase</shortName>
        <ecNumber evidence="5">2.3.1.29</ecNumber>
    </recommendedName>
    <alternativeName>
        <fullName evidence="5">Glycine acetyltransferase</fullName>
    </alternativeName>
</protein>
<evidence type="ECO:0000313" key="7">
    <source>
        <dbReference type="EMBL" id="MEI7064359.1"/>
    </source>
</evidence>
<feature type="binding site" description="in other chain" evidence="5">
    <location>
        <begin position="210"/>
        <end position="213"/>
    </location>
    <ligand>
        <name>pyridoxal 5'-phosphate</name>
        <dbReference type="ChEBI" id="CHEBI:597326"/>
        <note>ligand shared between dimeric partners</note>
    </ligand>
</feature>
<feature type="binding site" evidence="5">
    <location>
        <begin position="274"/>
        <end position="275"/>
    </location>
    <ligand>
        <name>pyridoxal 5'-phosphate</name>
        <dbReference type="ChEBI" id="CHEBI:597326"/>
        <note>ligand shared between dimeric partners</note>
    </ligand>
</feature>
<dbReference type="InterPro" id="IPR050087">
    <property type="entry name" value="AON_synthase_class-II"/>
</dbReference>